<dbReference type="AlphaFoldDB" id="A0A0L9YE91"/>
<feature type="coiled-coil region" evidence="1">
    <location>
        <begin position="109"/>
        <end position="174"/>
    </location>
</feature>
<dbReference type="RefSeq" id="WP_053341523.1">
    <property type="nucleotide sequence ID" value="NZ_LFPA01000164.1"/>
</dbReference>
<evidence type="ECO:0000256" key="2">
    <source>
        <dbReference type="SAM" id="MobiDB-lite"/>
    </source>
</evidence>
<feature type="chain" id="PRO_5035993415" evidence="3">
    <location>
        <begin position="30"/>
        <end position="389"/>
    </location>
</feature>
<feature type="signal peptide" evidence="3">
    <location>
        <begin position="1"/>
        <end position="29"/>
    </location>
</feature>
<feature type="region of interest" description="Disordered" evidence="2">
    <location>
        <begin position="232"/>
        <end position="257"/>
    </location>
</feature>
<sequence length="389" mass="44833">MKKSLKRIVALTIAGLITSASLIQIPANANTSKPILSLEKAIESAIDNSYQIVLNEEKQDMLEEKDDFYQDVDMDDDGYNDIQMSQNEQKRKFLEDQISVDVTSKYNSMVILEQELENLEIDIEIKTKEYENMELKKKIGLVTTIEIQNAKAELEKLKADKKSKEQELKNSKKVFEIITDVDVEDYDLEDNVKFKPLKLDESLDSYLDDRIDTYFRYNKKLADWVEDNYSSTAGSKPIAPDSNNDKYNEKDEKGNPKYNFDSDLNKWRVDYQNWIAASLKDIESEYNANTAVDSVNDGKRTMKQTLLTTYTKLVTLEGNITSIKAQLDVLYNKTKIIKLQYDIGLATKQDYYKQLLATEQLEVSYSSLINSYNDLKEKIDKPWALSSGM</sequence>
<evidence type="ECO:0000313" key="5">
    <source>
        <dbReference type="EMBL" id="NFN35599.1"/>
    </source>
</evidence>
<dbReference type="EMBL" id="SWOV01000005">
    <property type="protein sequence ID" value="NFF86979.1"/>
    <property type="molecule type" value="Genomic_DNA"/>
</dbReference>
<dbReference type="EMBL" id="SWVK01000013">
    <property type="protein sequence ID" value="NFN35599.1"/>
    <property type="molecule type" value="Genomic_DNA"/>
</dbReference>
<name>A0A0L9YE91_CLOBO</name>
<evidence type="ECO:0000256" key="1">
    <source>
        <dbReference type="SAM" id="Coils"/>
    </source>
</evidence>
<dbReference type="Gene3D" id="1.20.1600.10">
    <property type="entry name" value="Outer membrane efflux proteins (OEP)"/>
    <property type="match status" value="1"/>
</dbReference>
<evidence type="ECO:0000256" key="3">
    <source>
        <dbReference type="SAM" id="SignalP"/>
    </source>
</evidence>
<dbReference type="OrthoDB" id="1756421at2"/>
<dbReference type="SUPFAM" id="SSF56954">
    <property type="entry name" value="Outer membrane efflux proteins (OEP)"/>
    <property type="match status" value="2"/>
</dbReference>
<comment type="caution">
    <text evidence="4">The sequence shown here is derived from an EMBL/GenBank/DDBJ whole genome shotgun (WGS) entry which is preliminary data.</text>
</comment>
<evidence type="ECO:0000313" key="7">
    <source>
        <dbReference type="Proteomes" id="UP000476820"/>
    </source>
</evidence>
<protein>
    <submittedName>
        <fullName evidence="4">TolC family protein</fullName>
    </submittedName>
</protein>
<reference evidence="6 7" key="1">
    <citation type="submission" date="2019-04" db="EMBL/GenBank/DDBJ databases">
        <title>Genome sequencing of Clostridium botulinum Groups I-IV and Clostridium butyricum.</title>
        <authorList>
            <person name="Brunt J."/>
            <person name="Van Vliet A.H.M."/>
            <person name="Stringer S.C."/>
            <person name="Carter A.T."/>
            <person name="Peck M.W."/>
        </authorList>
    </citation>
    <scope>NUCLEOTIDE SEQUENCE [LARGE SCALE GENOMIC DNA]</scope>
    <source>
        <strain evidence="4 7">1605</strain>
        <strain evidence="5 6">CB-K-33E</strain>
    </source>
</reference>
<evidence type="ECO:0000313" key="6">
    <source>
        <dbReference type="Proteomes" id="UP000473681"/>
    </source>
</evidence>
<keyword evidence="1" id="KW-0175">Coiled coil</keyword>
<organism evidence="4 7">
    <name type="scientific">Clostridium botulinum</name>
    <dbReference type="NCBI Taxonomy" id="1491"/>
    <lineage>
        <taxon>Bacteria</taxon>
        <taxon>Bacillati</taxon>
        <taxon>Bacillota</taxon>
        <taxon>Clostridia</taxon>
        <taxon>Eubacteriales</taxon>
        <taxon>Clostridiaceae</taxon>
        <taxon>Clostridium</taxon>
    </lineage>
</organism>
<keyword evidence="3" id="KW-0732">Signal</keyword>
<proteinExistence type="predicted"/>
<feature type="compositionally biased region" description="Basic and acidic residues" evidence="2">
    <location>
        <begin position="243"/>
        <end position="255"/>
    </location>
</feature>
<evidence type="ECO:0000313" key="4">
    <source>
        <dbReference type="EMBL" id="NFF86979.1"/>
    </source>
</evidence>
<dbReference type="Proteomes" id="UP000476820">
    <property type="component" value="Unassembled WGS sequence"/>
</dbReference>
<dbReference type="Proteomes" id="UP000473681">
    <property type="component" value="Unassembled WGS sequence"/>
</dbReference>
<gene>
    <name evidence="4" type="ORF">FC774_03545</name>
    <name evidence="5" type="ORF">FDB51_10785</name>
</gene>
<accession>A0A0L9YE91</accession>